<feature type="compositionally biased region" description="Polar residues" evidence="2">
    <location>
        <begin position="24"/>
        <end position="36"/>
    </location>
</feature>
<dbReference type="Pfam" id="PF00564">
    <property type="entry name" value="PB1"/>
    <property type="match status" value="1"/>
</dbReference>
<dbReference type="KEGG" id="var:108343763"/>
<dbReference type="CDD" id="cd06410">
    <property type="entry name" value="PB1_UP2"/>
    <property type="match status" value="1"/>
</dbReference>
<reference evidence="6" key="1">
    <citation type="journal article" date="2015" name="Proc. Natl. Acad. Sci. U.S.A.">
        <title>Genome sequencing of adzuki bean (Vigna angularis) provides insight into high starch and low fat accumulation and domestication.</title>
        <authorList>
            <person name="Yang K."/>
            <person name="Tian Z."/>
            <person name="Chen C."/>
            <person name="Luo L."/>
            <person name="Zhao B."/>
            <person name="Wang Z."/>
            <person name="Yu L."/>
            <person name="Li Y."/>
            <person name="Sun Y."/>
            <person name="Li W."/>
            <person name="Chen Y."/>
            <person name="Li Y."/>
            <person name="Zhang Y."/>
            <person name="Ai D."/>
            <person name="Zhao J."/>
            <person name="Shang C."/>
            <person name="Ma Y."/>
            <person name="Wu B."/>
            <person name="Wang M."/>
            <person name="Gao L."/>
            <person name="Sun D."/>
            <person name="Zhang P."/>
            <person name="Guo F."/>
            <person name="Wang W."/>
            <person name="Li Y."/>
            <person name="Wang J."/>
            <person name="Varshney R.K."/>
            <person name="Wang J."/>
            <person name="Ling H.Q."/>
            <person name="Wan P."/>
        </authorList>
    </citation>
    <scope>NUCLEOTIDE SEQUENCE</scope>
    <source>
        <strain evidence="6">cv. Jingnong 6</strain>
    </source>
</reference>
<organism evidence="5 6">
    <name type="scientific">Phaseolus angularis</name>
    <name type="common">Azuki bean</name>
    <name type="synonym">Vigna angularis</name>
    <dbReference type="NCBI Taxonomy" id="3914"/>
    <lineage>
        <taxon>Eukaryota</taxon>
        <taxon>Viridiplantae</taxon>
        <taxon>Streptophyta</taxon>
        <taxon>Embryophyta</taxon>
        <taxon>Tracheophyta</taxon>
        <taxon>Spermatophyta</taxon>
        <taxon>Magnoliopsida</taxon>
        <taxon>eudicotyledons</taxon>
        <taxon>Gunneridae</taxon>
        <taxon>Pentapetalae</taxon>
        <taxon>rosids</taxon>
        <taxon>fabids</taxon>
        <taxon>Fabales</taxon>
        <taxon>Fabaceae</taxon>
        <taxon>Papilionoideae</taxon>
        <taxon>50 kb inversion clade</taxon>
        <taxon>NPAAA clade</taxon>
        <taxon>indigoferoid/millettioid clade</taxon>
        <taxon>Phaseoleae</taxon>
        <taxon>Vigna</taxon>
    </lineage>
</organism>
<evidence type="ECO:0000259" key="3">
    <source>
        <dbReference type="PROSITE" id="PS51745"/>
    </source>
</evidence>
<feature type="region of interest" description="Disordered" evidence="2">
    <location>
        <begin position="235"/>
        <end position="258"/>
    </location>
</feature>
<feature type="compositionally biased region" description="Low complexity" evidence="2">
    <location>
        <begin position="237"/>
        <end position="258"/>
    </location>
</feature>
<protein>
    <recommendedName>
        <fullName evidence="3">PB1 domain-containing protein</fullName>
    </recommendedName>
</protein>
<sequence length="679" mass="72906">MDPPPLSAATIITTTTLKNHPDSIESSSPRSRNAETWSDENLPAVPGAKLRLMCSYGGHIMPRPHDKTLCYVGGDTRIVVVDRHSSLKDLCARLSRTILHGRPFTLKYQLPNEDLDNLITVTTDEDLDNMVEEYDRITAKGTASSRLRVFLFFTKPEASVSMGSLLDDVKSETWFVDALNNSGMLNRVVSDSAAGDSFVNLDVGGGGVSASGSSNNLEALPDTNNNKAKILPDVVQSSPGSPMMENSSSSSPSFSPSLANLPPIRVRVDDNSSRLQQENKVAGLAEEQLVQMTIASGVKQDDGLVSVVSSAVAAAPAIPAAVTMPSVGVVTASDNVMNRVVSEDERSDLGFRKPPLPLQLVQPRTSGGLNLPSPDSVASDSSIASANSFSKTVYYQDQVQAAQLDNKLVALPNGKSEISDQVIQVHGQQVHDSGYTLPPQLDQNRQLQQQKPLVHASSHYIHHPAATGQIPVSSYYQVYAPPPQQQQLHPPIGQQQYPVYVMPVGPTQVTQPYNMALQPNMGDPNVLISGRTLMPQSAVTSAAYKDGTPPIYPTKSVSPTIPEVAPSVYKAPPPVASNPAYAPIPPNQFQPQYVGLSQFHHPPQSIVVASSSTTTNYGYEYGGHVQDQAYYTQQQTTTAPLLPQYQSMTPAAAAAALKDASKQFPADTIQQQNRASQPV</sequence>
<dbReference type="AlphaFoldDB" id="A0A0L9VH80"/>
<dbReference type="EMBL" id="JABFOF010000008">
    <property type="protein sequence ID" value="KAG2385160.1"/>
    <property type="molecule type" value="Genomic_DNA"/>
</dbReference>
<dbReference type="InterPro" id="IPR000270">
    <property type="entry name" value="PB1_dom"/>
</dbReference>
<dbReference type="InterPro" id="IPR053198">
    <property type="entry name" value="Gynoecium_Dev_Regulator"/>
</dbReference>
<dbReference type="OrthoDB" id="774308at2759"/>
<evidence type="ECO:0000313" key="7">
    <source>
        <dbReference type="Proteomes" id="UP000743370"/>
    </source>
</evidence>
<feature type="region of interest" description="Disordered" evidence="2">
    <location>
        <begin position="19"/>
        <end position="40"/>
    </location>
</feature>
<reference evidence="4 7" key="3">
    <citation type="submission" date="2020-05" db="EMBL/GenBank/DDBJ databases">
        <title>Vigna angularis (adzuki bean) Var. LongXiaoDou No. 4 denovo assembly.</title>
        <authorList>
            <person name="Xiang H."/>
        </authorList>
    </citation>
    <scope>NUCLEOTIDE SEQUENCE [LARGE SCALE GENOMIC DNA]</scope>
    <source>
        <tissue evidence="4">Leaf</tissue>
    </source>
</reference>
<name>A0A0L9VH80_PHAAN</name>
<dbReference type="SUPFAM" id="SSF54277">
    <property type="entry name" value="CAD &amp; PB1 domains"/>
    <property type="match status" value="1"/>
</dbReference>
<evidence type="ECO:0000313" key="5">
    <source>
        <dbReference type="EMBL" id="KOM54425.1"/>
    </source>
</evidence>
<comment type="subunit">
    <text evidence="1">Homodimers and heterodimers.</text>
</comment>
<gene>
    <name evidence="4" type="ORF">HKW66_Vig0122520</name>
    <name evidence="5" type="ORF">LR48_Vigan10g031700</name>
</gene>
<evidence type="ECO:0000313" key="6">
    <source>
        <dbReference type="Proteomes" id="UP000053144"/>
    </source>
</evidence>
<dbReference type="Gramene" id="KOM54425">
    <property type="protein sequence ID" value="KOM54425"/>
    <property type="gene ID" value="LR48_Vigan10g031700"/>
</dbReference>
<feature type="domain" description="PB1" evidence="3">
    <location>
        <begin position="49"/>
        <end position="152"/>
    </location>
</feature>
<dbReference type="OMA" id="YPVYLMP"/>
<dbReference type="PROSITE" id="PS51745">
    <property type="entry name" value="PB1"/>
    <property type="match status" value="1"/>
</dbReference>
<dbReference type="PANTHER" id="PTHR31066">
    <property type="entry name" value="OS05G0427100 PROTEIN-RELATED"/>
    <property type="match status" value="1"/>
</dbReference>
<proteinExistence type="predicted"/>
<dbReference type="STRING" id="3914.A0A0L9VH80"/>
<evidence type="ECO:0000256" key="2">
    <source>
        <dbReference type="SAM" id="MobiDB-lite"/>
    </source>
</evidence>
<dbReference type="PANTHER" id="PTHR31066:SF68">
    <property type="entry name" value="SERINE_THREONINE-PROTEIN KINASE YAKA-RELATED"/>
    <property type="match status" value="1"/>
</dbReference>
<dbReference type="FunFam" id="3.10.20.90:FF:000058">
    <property type="entry name" value="Octicosapeptide/phox/Bem1p domain kinase superfamily protein"/>
    <property type="match status" value="1"/>
</dbReference>
<feature type="region of interest" description="Disordered" evidence="2">
    <location>
        <begin position="659"/>
        <end position="679"/>
    </location>
</feature>
<evidence type="ECO:0000256" key="1">
    <source>
        <dbReference type="ARBA" id="ARBA00011726"/>
    </source>
</evidence>
<dbReference type="SMART" id="SM00666">
    <property type="entry name" value="PB1"/>
    <property type="match status" value="1"/>
</dbReference>
<feature type="compositionally biased region" description="Polar residues" evidence="2">
    <location>
        <begin position="668"/>
        <end position="679"/>
    </location>
</feature>
<evidence type="ECO:0000313" key="4">
    <source>
        <dbReference type="EMBL" id="KAG2385160.1"/>
    </source>
</evidence>
<reference evidence="5" key="2">
    <citation type="submission" date="2015-02" db="EMBL/GenBank/DDBJ databases">
        <authorList>
            <person name="Chooi Y.-H."/>
        </authorList>
    </citation>
    <scope>NUCLEOTIDE SEQUENCE</scope>
    <source>
        <tissue evidence="5">Seedling</tissue>
    </source>
</reference>
<dbReference type="Proteomes" id="UP000053144">
    <property type="component" value="Chromosome 10"/>
</dbReference>
<dbReference type="InterPro" id="IPR053793">
    <property type="entry name" value="PB1-like"/>
</dbReference>
<dbReference type="Gene3D" id="3.10.20.90">
    <property type="entry name" value="Phosphatidylinositol 3-kinase Catalytic Subunit, Chain A, domain 1"/>
    <property type="match status" value="1"/>
</dbReference>
<dbReference type="Proteomes" id="UP000743370">
    <property type="component" value="Unassembled WGS sequence"/>
</dbReference>
<dbReference type="EMBL" id="CM003380">
    <property type="protein sequence ID" value="KOM54425.1"/>
    <property type="molecule type" value="Genomic_DNA"/>
</dbReference>
<accession>A0A0L9VH80</accession>